<dbReference type="SUPFAM" id="SSF143422">
    <property type="entry name" value="Transposase IS200-like"/>
    <property type="match status" value="1"/>
</dbReference>
<dbReference type="NCBIfam" id="NF047646">
    <property type="entry name" value="REP_Tyr_transpos"/>
    <property type="match status" value="1"/>
</dbReference>
<dbReference type="SMART" id="SM01321">
    <property type="entry name" value="Y1_Tnp"/>
    <property type="match status" value="1"/>
</dbReference>
<evidence type="ECO:0000259" key="1">
    <source>
        <dbReference type="SMART" id="SM01321"/>
    </source>
</evidence>
<dbReference type="AlphaFoldDB" id="A0A2W5DYN1"/>
<dbReference type="Gene3D" id="3.30.70.1290">
    <property type="entry name" value="Transposase IS200-like"/>
    <property type="match status" value="1"/>
</dbReference>
<dbReference type="GO" id="GO:0003677">
    <property type="term" value="F:DNA binding"/>
    <property type="evidence" value="ECO:0007669"/>
    <property type="project" value="InterPro"/>
</dbReference>
<dbReference type="InterPro" id="IPR002686">
    <property type="entry name" value="Transposase_17"/>
</dbReference>
<dbReference type="PANTHER" id="PTHR34322">
    <property type="entry name" value="TRANSPOSASE, Y1_TNP DOMAIN-CONTAINING"/>
    <property type="match status" value="1"/>
</dbReference>
<sequence>MARLPRLILPDHPHHVLLRGHNGQPVFVDDEDRRLMLSVLAEVSRQQGVLLHAYVLMDNHIHLLVTPGGADGLGRMMQSLGRRYVAAFNARHGRRGTLWEGRFRAALLQPEPYLLACMRYIELNPVRAGLCAQAEDWPWSSAAHYLGRARDRLLTEHALYWALGNTPFEREAAYRDWLAQGSGSAEAQLIIESVLRGRPLASAAFLAPWLESHPEVVVRRPRGRPRKAGVPEPD</sequence>
<gene>
    <name evidence="2" type="ORF">DI603_02850</name>
</gene>
<dbReference type="GO" id="GO:0006313">
    <property type="term" value="P:DNA transposition"/>
    <property type="evidence" value="ECO:0007669"/>
    <property type="project" value="InterPro"/>
</dbReference>
<evidence type="ECO:0000313" key="2">
    <source>
        <dbReference type="EMBL" id="PZP35723.1"/>
    </source>
</evidence>
<name>A0A2W5DYN1_9BURK</name>
<comment type="caution">
    <text evidence="2">The sequence shown here is derived from an EMBL/GenBank/DDBJ whole genome shotgun (WGS) entry which is preliminary data.</text>
</comment>
<feature type="domain" description="Transposase IS200-like" evidence="1">
    <location>
        <begin position="9"/>
        <end position="124"/>
    </location>
</feature>
<dbReference type="GO" id="GO:0004803">
    <property type="term" value="F:transposase activity"/>
    <property type="evidence" value="ECO:0007669"/>
    <property type="project" value="InterPro"/>
</dbReference>
<proteinExistence type="predicted"/>
<organism evidence="2 3">
    <name type="scientific">Roseateles depolymerans</name>
    <dbReference type="NCBI Taxonomy" id="76731"/>
    <lineage>
        <taxon>Bacteria</taxon>
        <taxon>Pseudomonadati</taxon>
        <taxon>Pseudomonadota</taxon>
        <taxon>Betaproteobacteria</taxon>
        <taxon>Burkholderiales</taxon>
        <taxon>Sphaerotilaceae</taxon>
        <taxon>Roseateles</taxon>
    </lineage>
</organism>
<accession>A0A2W5DYN1</accession>
<dbReference type="EMBL" id="QFOD01000002">
    <property type="protein sequence ID" value="PZP35723.1"/>
    <property type="molecule type" value="Genomic_DNA"/>
</dbReference>
<dbReference type="PANTHER" id="PTHR34322:SF2">
    <property type="entry name" value="TRANSPOSASE IS200-LIKE DOMAIN-CONTAINING PROTEIN"/>
    <property type="match status" value="1"/>
</dbReference>
<evidence type="ECO:0000313" key="3">
    <source>
        <dbReference type="Proteomes" id="UP000249633"/>
    </source>
</evidence>
<protein>
    <submittedName>
        <fullName evidence="2">Transposase</fullName>
    </submittedName>
</protein>
<dbReference type="Pfam" id="PF01797">
    <property type="entry name" value="Y1_Tnp"/>
    <property type="match status" value="1"/>
</dbReference>
<reference evidence="2 3" key="1">
    <citation type="submission" date="2017-08" db="EMBL/GenBank/DDBJ databases">
        <title>Infants hospitalized years apart are colonized by the same room-sourced microbial strains.</title>
        <authorList>
            <person name="Brooks B."/>
            <person name="Olm M.R."/>
            <person name="Firek B.A."/>
            <person name="Baker R."/>
            <person name="Thomas B.C."/>
            <person name="Morowitz M.J."/>
            <person name="Banfield J.F."/>
        </authorList>
    </citation>
    <scope>NUCLEOTIDE SEQUENCE [LARGE SCALE GENOMIC DNA]</scope>
    <source>
        <strain evidence="2">S2_012_000_R2_81</strain>
    </source>
</reference>
<dbReference type="InterPro" id="IPR036515">
    <property type="entry name" value="Transposase_17_sf"/>
</dbReference>
<dbReference type="Proteomes" id="UP000249633">
    <property type="component" value="Unassembled WGS sequence"/>
</dbReference>